<evidence type="ECO:0000256" key="1">
    <source>
        <dbReference type="SAM" id="Phobius"/>
    </source>
</evidence>
<protein>
    <submittedName>
        <fullName evidence="2">Uncharacterized protein</fullName>
    </submittedName>
</protein>
<proteinExistence type="predicted"/>
<feature type="transmembrane region" description="Helical" evidence="1">
    <location>
        <begin position="89"/>
        <end position="109"/>
    </location>
</feature>
<keyword evidence="1" id="KW-1133">Transmembrane helix</keyword>
<evidence type="ECO:0000313" key="3">
    <source>
        <dbReference type="Proteomes" id="UP000078200"/>
    </source>
</evidence>
<name>A0A1A9UH20_GLOAU</name>
<keyword evidence="1" id="KW-0812">Transmembrane</keyword>
<keyword evidence="1" id="KW-0472">Membrane</keyword>
<sequence>MQLLDNQAFIANGSDKKNDDRVISKGKLVSKRTHYKGKDKMVTFGVLHAFRDPQMFANYNYNEDAQTDTGRRRPTPPLMTVSEGGFRELWVFLLLLLLLVELTPLLLMLRPTELRAVSSNVGLYVLMPEFERTGNRVTSLGKISVVETSANCDERNISSYLLGSITSTSASPTTGIAAPITSADVSSTNKVTISRTSFDSSSGCSVSIFKSTMRFIVLFPLPLSPSSFVKFNKPMKNSPRLSANSDDAVGVFCVSVLGFAVVVASDTFNCTAIVDVSTLLVELGIVMVSLSVSLALNMLPLVGKVELSNSCFFAITPPPKCSNFSSLTSISKRNLSRASSSGCNGLNGGITTSSIKGTGLGGVGSSGKYGNSMSSIRLCGGISFVVEIKDLVGKVGGGPGKNSGTSRCIGFQG</sequence>
<organism evidence="2 3">
    <name type="scientific">Glossina austeni</name>
    <name type="common">Savannah tsetse fly</name>
    <dbReference type="NCBI Taxonomy" id="7395"/>
    <lineage>
        <taxon>Eukaryota</taxon>
        <taxon>Metazoa</taxon>
        <taxon>Ecdysozoa</taxon>
        <taxon>Arthropoda</taxon>
        <taxon>Hexapoda</taxon>
        <taxon>Insecta</taxon>
        <taxon>Pterygota</taxon>
        <taxon>Neoptera</taxon>
        <taxon>Endopterygota</taxon>
        <taxon>Diptera</taxon>
        <taxon>Brachycera</taxon>
        <taxon>Muscomorpha</taxon>
        <taxon>Hippoboscoidea</taxon>
        <taxon>Glossinidae</taxon>
        <taxon>Glossina</taxon>
    </lineage>
</organism>
<dbReference type="EnsemblMetazoa" id="GAUT004657-RA">
    <property type="protein sequence ID" value="GAUT004657-PA"/>
    <property type="gene ID" value="GAUT004657"/>
</dbReference>
<dbReference type="Proteomes" id="UP000078200">
    <property type="component" value="Unassembled WGS sequence"/>
</dbReference>
<dbReference type="VEuPathDB" id="VectorBase:GAUT004657"/>
<accession>A0A1A9UH20</accession>
<dbReference type="AlphaFoldDB" id="A0A1A9UH20"/>
<keyword evidence="3" id="KW-1185">Reference proteome</keyword>
<evidence type="ECO:0000313" key="2">
    <source>
        <dbReference type="EnsemblMetazoa" id="GAUT004657-PA"/>
    </source>
</evidence>
<reference evidence="2" key="1">
    <citation type="submission" date="2020-05" db="UniProtKB">
        <authorList>
            <consortium name="EnsemblMetazoa"/>
        </authorList>
    </citation>
    <scope>IDENTIFICATION</scope>
    <source>
        <strain evidence="2">TTRI</strain>
    </source>
</reference>